<comment type="caution">
    <text evidence="8">The sequence shown here is derived from an EMBL/GenBank/DDBJ whole genome shotgun (WGS) entry which is preliminary data.</text>
</comment>
<accession>A0A396ZSZ2</accession>
<evidence type="ECO:0000256" key="7">
    <source>
        <dbReference type="SAM" id="Phobius"/>
    </source>
</evidence>
<dbReference type="PANTHER" id="PTHR10332:SF10">
    <property type="entry name" value="EQUILIBRATIVE NUCLEOSIDE TRANSPORTER 4"/>
    <property type="match status" value="1"/>
</dbReference>
<feature type="transmembrane region" description="Helical" evidence="7">
    <location>
        <begin position="161"/>
        <end position="178"/>
    </location>
</feature>
<dbReference type="Proteomes" id="UP000266239">
    <property type="component" value="Unassembled WGS sequence"/>
</dbReference>
<dbReference type="GO" id="GO:0005886">
    <property type="term" value="C:plasma membrane"/>
    <property type="evidence" value="ECO:0007669"/>
    <property type="project" value="TreeGrafter"/>
</dbReference>
<sequence>MVRPSANVVQLLSPSVLPSHATLTSVNMRVASKLFLVMGFGYIFPYCAMMQPVDYWTTLFPNFNLVFALSCVYNVANILTFVVILWRSRTPQYSLQIVGGFAVQVVVLILVPLSYYFLSGESQHLVMVLTSTGVLAIASSFLDSAVFSLASLFPKGALENVQLGIGFSNLITATYRLVTKAMFPSHLVVESSMMYFGVGALTVVGGVVAYLMLKRLAIARETLKTAPQQQQSFQRSLWTKILLNEVLLALSYLCSLLLWPGVVSNIPSYNFPSLNANGWWPLLLMALFALSDVVGRFAASKCRLGITRLTVWKVVLPRFALVPLMVCAATGHTFTHDGVSVLFVTLLGLSGGFACTLAVVVVSDCVDDSEKGATGVASAFFINLGIVLGATLSVGLANCMGLAPL</sequence>
<organism evidence="8 9">
    <name type="scientific">Aphanomyces astaci</name>
    <name type="common">Crayfish plague agent</name>
    <dbReference type="NCBI Taxonomy" id="112090"/>
    <lineage>
        <taxon>Eukaryota</taxon>
        <taxon>Sar</taxon>
        <taxon>Stramenopiles</taxon>
        <taxon>Oomycota</taxon>
        <taxon>Saprolegniomycetes</taxon>
        <taxon>Saprolegniales</taxon>
        <taxon>Verrucalvaceae</taxon>
        <taxon>Aphanomyces</taxon>
    </lineage>
</organism>
<dbReference type="Gene3D" id="1.20.1250.20">
    <property type="entry name" value="MFS general substrate transporter like domains"/>
    <property type="match status" value="1"/>
</dbReference>
<evidence type="ECO:0000313" key="8">
    <source>
        <dbReference type="EMBL" id="RHX96697.1"/>
    </source>
</evidence>
<feature type="transmembrane region" description="Helical" evidence="7">
    <location>
        <begin position="34"/>
        <end position="53"/>
    </location>
</feature>
<keyword evidence="4 7" id="KW-0812">Transmembrane</keyword>
<proteinExistence type="inferred from homology"/>
<evidence type="ECO:0000256" key="4">
    <source>
        <dbReference type="ARBA" id="ARBA00022692"/>
    </source>
</evidence>
<gene>
    <name evidence="8" type="ORF">DYB25_009067</name>
</gene>
<name>A0A396ZSZ2_APHAT</name>
<dbReference type="InterPro" id="IPR002259">
    <property type="entry name" value="Eqnu_transpt"/>
</dbReference>
<feature type="transmembrane region" description="Helical" evidence="7">
    <location>
        <begin position="311"/>
        <end position="334"/>
    </location>
</feature>
<dbReference type="Pfam" id="PF01733">
    <property type="entry name" value="Nucleoside_tran"/>
    <property type="match status" value="1"/>
</dbReference>
<feature type="transmembrane region" description="Helical" evidence="7">
    <location>
        <begin position="241"/>
        <end position="259"/>
    </location>
</feature>
<keyword evidence="6 7" id="KW-0472">Membrane</keyword>
<dbReference type="EMBL" id="QUTA01013245">
    <property type="protein sequence ID" value="RHX96697.1"/>
    <property type="molecule type" value="Genomic_DNA"/>
</dbReference>
<evidence type="ECO:0000256" key="1">
    <source>
        <dbReference type="ARBA" id="ARBA00004141"/>
    </source>
</evidence>
<comment type="similarity">
    <text evidence="2">Belongs to the SLC29A/ENT transporter (TC 2.A.57) family.</text>
</comment>
<evidence type="ECO:0000313" key="9">
    <source>
        <dbReference type="Proteomes" id="UP000266239"/>
    </source>
</evidence>
<feature type="transmembrane region" description="Helical" evidence="7">
    <location>
        <begin position="340"/>
        <end position="362"/>
    </location>
</feature>
<evidence type="ECO:0000256" key="3">
    <source>
        <dbReference type="ARBA" id="ARBA00022448"/>
    </source>
</evidence>
<evidence type="ECO:0000256" key="6">
    <source>
        <dbReference type="ARBA" id="ARBA00023136"/>
    </source>
</evidence>
<dbReference type="SUPFAM" id="SSF103473">
    <property type="entry name" value="MFS general substrate transporter"/>
    <property type="match status" value="1"/>
</dbReference>
<evidence type="ECO:0000256" key="2">
    <source>
        <dbReference type="ARBA" id="ARBA00007965"/>
    </source>
</evidence>
<dbReference type="VEuPathDB" id="FungiDB:H257_02707"/>
<evidence type="ECO:0008006" key="10">
    <source>
        <dbReference type="Google" id="ProtNLM"/>
    </source>
</evidence>
<dbReference type="GO" id="GO:0005337">
    <property type="term" value="F:nucleoside transmembrane transporter activity"/>
    <property type="evidence" value="ECO:0007669"/>
    <property type="project" value="InterPro"/>
</dbReference>
<feature type="transmembrane region" description="Helical" evidence="7">
    <location>
        <begin position="374"/>
        <end position="397"/>
    </location>
</feature>
<comment type="subcellular location">
    <subcellularLocation>
        <location evidence="1">Membrane</location>
        <topology evidence="1">Multi-pass membrane protein</topology>
    </subcellularLocation>
</comment>
<keyword evidence="3" id="KW-0813">Transport</keyword>
<protein>
    <recommendedName>
        <fullName evidence="10">Equilibrative nucleoside transporter</fullName>
    </recommendedName>
</protein>
<feature type="transmembrane region" description="Helical" evidence="7">
    <location>
        <begin position="193"/>
        <end position="213"/>
    </location>
</feature>
<dbReference type="AlphaFoldDB" id="A0A396ZSZ2"/>
<feature type="transmembrane region" description="Helical" evidence="7">
    <location>
        <begin position="65"/>
        <end position="86"/>
    </location>
</feature>
<dbReference type="InterPro" id="IPR036259">
    <property type="entry name" value="MFS_trans_sf"/>
</dbReference>
<feature type="transmembrane region" description="Helical" evidence="7">
    <location>
        <begin position="124"/>
        <end position="149"/>
    </location>
</feature>
<keyword evidence="5 7" id="KW-1133">Transmembrane helix</keyword>
<feature type="transmembrane region" description="Helical" evidence="7">
    <location>
        <begin position="98"/>
        <end position="118"/>
    </location>
</feature>
<feature type="transmembrane region" description="Helical" evidence="7">
    <location>
        <begin position="279"/>
        <end position="299"/>
    </location>
</feature>
<evidence type="ECO:0000256" key="5">
    <source>
        <dbReference type="ARBA" id="ARBA00022989"/>
    </source>
</evidence>
<dbReference type="PANTHER" id="PTHR10332">
    <property type="entry name" value="EQUILIBRATIVE NUCLEOSIDE TRANSPORTER"/>
    <property type="match status" value="1"/>
</dbReference>
<reference evidence="8 9" key="1">
    <citation type="submission" date="2018-08" db="EMBL/GenBank/DDBJ databases">
        <title>Aphanomyces genome sequencing and annotation.</title>
        <authorList>
            <person name="Minardi D."/>
            <person name="Oidtmann B."/>
            <person name="Van Der Giezen M."/>
            <person name="Studholme D.J."/>
        </authorList>
    </citation>
    <scope>NUCLEOTIDE SEQUENCE [LARGE SCALE GENOMIC DNA]</scope>
    <source>
        <strain evidence="8 9">Yx</strain>
    </source>
</reference>